<keyword evidence="4" id="KW-0479">Metal-binding</keyword>
<dbReference type="GO" id="GO:0046872">
    <property type="term" value="F:metal ion binding"/>
    <property type="evidence" value="ECO:0007669"/>
    <property type="project" value="UniProtKB-KW"/>
</dbReference>
<keyword evidence="3" id="KW-0819">tRNA processing</keyword>
<dbReference type="FunFam" id="3.55.10.10:FF:000001">
    <property type="entry name" value="protein archease isoform X1"/>
    <property type="match status" value="1"/>
</dbReference>
<dbReference type="InterPro" id="IPR003690">
    <property type="entry name" value="MTERF"/>
</dbReference>
<dbReference type="SMART" id="SM00733">
    <property type="entry name" value="Mterf"/>
    <property type="match status" value="6"/>
</dbReference>
<keyword evidence="6" id="KW-0809">Transit peptide</keyword>
<dbReference type="AlphaFoldDB" id="A0A8W8NS26"/>
<dbReference type="InterPro" id="IPR002804">
    <property type="entry name" value="Archease"/>
</dbReference>
<dbReference type="Proteomes" id="UP000005408">
    <property type="component" value="Unassembled WGS sequence"/>
</dbReference>
<evidence type="ECO:0000256" key="4">
    <source>
        <dbReference type="ARBA" id="ARBA00022723"/>
    </source>
</evidence>
<organism evidence="8 9">
    <name type="scientific">Magallana gigas</name>
    <name type="common">Pacific oyster</name>
    <name type="synonym">Crassostrea gigas</name>
    <dbReference type="NCBI Taxonomy" id="29159"/>
    <lineage>
        <taxon>Eukaryota</taxon>
        <taxon>Metazoa</taxon>
        <taxon>Spiralia</taxon>
        <taxon>Lophotrochozoa</taxon>
        <taxon>Mollusca</taxon>
        <taxon>Bivalvia</taxon>
        <taxon>Autobranchia</taxon>
        <taxon>Pteriomorphia</taxon>
        <taxon>Ostreida</taxon>
        <taxon>Ostreoidea</taxon>
        <taxon>Ostreidae</taxon>
        <taxon>Magallana</taxon>
    </lineage>
</organism>
<dbReference type="SUPFAM" id="SSF69819">
    <property type="entry name" value="MTH1598-like"/>
    <property type="match status" value="1"/>
</dbReference>
<dbReference type="Gene3D" id="1.25.70.10">
    <property type="entry name" value="Transcription termination factor 3, mitochondrial"/>
    <property type="match status" value="1"/>
</dbReference>
<dbReference type="InterPro" id="IPR036820">
    <property type="entry name" value="Archease_dom_sf"/>
</dbReference>
<evidence type="ECO:0000256" key="5">
    <source>
        <dbReference type="ARBA" id="ARBA00022837"/>
    </source>
</evidence>
<evidence type="ECO:0000256" key="3">
    <source>
        <dbReference type="ARBA" id="ARBA00022694"/>
    </source>
</evidence>
<dbReference type="Pfam" id="PF02536">
    <property type="entry name" value="mTERF"/>
    <property type="match status" value="1"/>
</dbReference>
<evidence type="ECO:0000313" key="9">
    <source>
        <dbReference type="Proteomes" id="UP000005408"/>
    </source>
</evidence>
<keyword evidence="5" id="KW-0106">Calcium</keyword>
<evidence type="ECO:0000256" key="2">
    <source>
        <dbReference type="ARBA" id="ARBA00007963"/>
    </source>
</evidence>
<name>A0A8W8NS26_MAGGI</name>
<dbReference type="GO" id="GO:0072669">
    <property type="term" value="C:tRNA-splicing ligase complex"/>
    <property type="evidence" value="ECO:0007669"/>
    <property type="project" value="TreeGrafter"/>
</dbReference>
<reference evidence="8" key="1">
    <citation type="submission" date="2022-08" db="UniProtKB">
        <authorList>
            <consortium name="EnsemblMetazoa"/>
        </authorList>
    </citation>
    <scope>IDENTIFICATION</scope>
    <source>
        <strain evidence="8">05x7-T-G4-1.051#20</strain>
    </source>
</reference>
<feature type="domain" description="Archease" evidence="7">
    <location>
        <begin position="12"/>
        <end position="145"/>
    </location>
</feature>
<dbReference type="InterPro" id="IPR038538">
    <property type="entry name" value="MTERF_sf"/>
</dbReference>
<dbReference type="GO" id="GO:0003676">
    <property type="term" value="F:nucleic acid binding"/>
    <property type="evidence" value="ECO:0007669"/>
    <property type="project" value="InterPro"/>
</dbReference>
<evidence type="ECO:0000313" key="8">
    <source>
        <dbReference type="EnsemblMetazoa" id="G6957.1:cds"/>
    </source>
</evidence>
<keyword evidence="9" id="KW-1185">Reference proteome</keyword>
<accession>A0A8W8NS26</accession>
<evidence type="ECO:0000256" key="6">
    <source>
        <dbReference type="ARBA" id="ARBA00022946"/>
    </source>
</evidence>
<comment type="similarity">
    <text evidence="1">Belongs to the mTERF family.</text>
</comment>
<evidence type="ECO:0000256" key="1">
    <source>
        <dbReference type="ARBA" id="ARBA00007692"/>
    </source>
</evidence>
<dbReference type="Gene3D" id="3.55.10.10">
    <property type="entry name" value="Archease domain"/>
    <property type="match status" value="1"/>
</dbReference>
<dbReference type="PANTHER" id="PTHR12682">
    <property type="entry name" value="ARCHEASE"/>
    <property type="match status" value="1"/>
</dbReference>
<dbReference type="PANTHER" id="PTHR12682:SF11">
    <property type="entry name" value="PROTEIN ARCHEASE"/>
    <property type="match status" value="1"/>
</dbReference>
<dbReference type="GO" id="GO:0006388">
    <property type="term" value="P:tRNA splicing, via endonucleolytic cleavage and ligation"/>
    <property type="evidence" value="ECO:0007669"/>
    <property type="project" value="TreeGrafter"/>
</dbReference>
<protein>
    <recommendedName>
        <fullName evidence="7">Archease domain-containing protein</fullName>
    </recommendedName>
</protein>
<dbReference type="Pfam" id="PF01951">
    <property type="entry name" value="Archease"/>
    <property type="match status" value="1"/>
</dbReference>
<evidence type="ECO:0000259" key="7">
    <source>
        <dbReference type="Pfam" id="PF01951"/>
    </source>
</evidence>
<dbReference type="EnsemblMetazoa" id="G6957.1">
    <property type="protein sequence ID" value="G6957.1:cds"/>
    <property type="gene ID" value="G6957"/>
</dbReference>
<dbReference type="InterPro" id="IPR023572">
    <property type="entry name" value="Archease_dom"/>
</dbReference>
<comment type="similarity">
    <text evidence="2">Belongs to the archease family.</text>
</comment>
<sequence>MAHGGDIPEVKYEYLDHTADVHKSGGDSLEEAFEQCATSMFGYMTTDYNTVEMKEEKEVEAEGDDLMGLLFHFLDEWLFVFSADAFFIPRKIVITEFDKENFKIKSIGYGEEFDIKKHPQGTEVKAITYSNMQIYDKEGQHEVKSVSKKIFERMFSKLACRFGRRFVTPCSQRLSISEDVHSKTDPWETLAKSYKKSSLQHKHSEKINEISQVCDIMNSDLQSCTPEMLSEIEAYLDEVEKLDPHSTEWDMMTSFLPHPDEDRGIRYNFLKPKSTSFEDYIEHSETLQKLVMIGVDLSAVQEFPFIGNYIIRLDFERDIIPKLLYLKDLGVYDHNLGMVLTTNPFILEDPINKLQSVVGYLKSKKFTDEMIGKMVTRHSMFLIMEVGQVDSKLGMFQKMFGLKGDQMREVFSIHPILISHNRKKIQDVHFLFHKIWGFDHNQLQAMFLKCPLAFAEEPQTLQTRLENLYDMEVSMETIAENPGVLLGDHHQVRRRHAFLKEIGRAHYNPEKAGYVSLESLAKRTAEKWCWKIGVPKEHYVTFLKTE</sequence>
<proteinExistence type="inferred from homology"/>